<name>A0A918XKB0_9ACTN</name>
<dbReference type="EMBL" id="BMXL01000032">
    <property type="protein sequence ID" value="GHD35038.1"/>
    <property type="molecule type" value="Genomic_DNA"/>
</dbReference>
<evidence type="ECO:0000256" key="1">
    <source>
        <dbReference type="SAM" id="MobiDB-lite"/>
    </source>
</evidence>
<feature type="transmembrane region" description="Helical" evidence="2">
    <location>
        <begin position="200"/>
        <end position="223"/>
    </location>
</feature>
<keyword evidence="2" id="KW-0812">Transmembrane</keyword>
<dbReference type="Proteomes" id="UP000654947">
    <property type="component" value="Unassembled WGS sequence"/>
</dbReference>
<feature type="compositionally biased region" description="Basic and acidic residues" evidence="1">
    <location>
        <begin position="53"/>
        <end position="133"/>
    </location>
</feature>
<evidence type="ECO:0000313" key="4">
    <source>
        <dbReference type="Proteomes" id="UP000654947"/>
    </source>
</evidence>
<gene>
    <name evidence="3" type="ORF">GCM10007147_41160</name>
</gene>
<evidence type="ECO:0000313" key="3">
    <source>
        <dbReference type="EMBL" id="GHD35038.1"/>
    </source>
</evidence>
<protein>
    <submittedName>
        <fullName evidence="3">Uncharacterized protein</fullName>
    </submittedName>
</protein>
<keyword evidence="2" id="KW-1133">Transmembrane helix</keyword>
<reference evidence="3 4" key="1">
    <citation type="journal article" date="2014" name="Int. J. Syst. Evol. Microbiol.">
        <title>Complete genome sequence of Corynebacterium casei LMG S-19264T (=DSM 44701T), isolated from a smear-ripened cheese.</title>
        <authorList>
            <consortium name="US DOE Joint Genome Institute (JGI-PGF)"/>
            <person name="Walter F."/>
            <person name="Albersmeier A."/>
            <person name="Kalinowski J."/>
            <person name="Ruckert C."/>
        </authorList>
    </citation>
    <scope>NUCLEOTIDE SEQUENCE [LARGE SCALE GENOMIC DNA]</scope>
    <source>
        <strain evidence="3 4">KCTC 19473</strain>
    </source>
</reference>
<accession>A0A918XKB0</accession>
<proteinExistence type="predicted"/>
<keyword evidence="2" id="KW-0472">Membrane</keyword>
<feature type="transmembrane region" description="Helical" evidence="2">
    <location>
        <begin position="156"/>
        <end position="180"/>
    </location>
</feature>
<organism evidence="3 4">
    <name type="scientific">Nocardiopsis kunsanensis</name>
    <dbReference type="NCBI Taxonomy" id="141693"/>
    <lineage>
        <taxon>Bacteria</taxon>
        <taxon>Bacillati</taxon>
        <taxon>Actinomycetota</taxon>
        <taxon>Actinomycetes</taxon>
        <taxon>Streptosporangiales</taxon>
        <taxon>Nocardiopsidaceae</taxon>
        <taxon>Nocardiopsis</taxon>
    </lineage>
</organism>
<dbReference type="AlphaFoldDB" id="A0A918XKB0"/>
<comment type="caution">
    <text evidence="3">The sequence shown here is derived from an EMBL/GenBank/DDBJ whole genome shotgun (WGS) entry which is preliminary data.</text>
</comment>
<sequence>MLLSGGARQVEPQRARETPMSNPPLPPGASSPRDPGDDDRDRGPRRAPGGPPHPERNGPGRGTHRPEAAPDLDLAREHQEARQEPQRVRERRPRTEQPREPRLGPQPEQRREPRNAPAREPEQQEQDRDRGGDQDSSSGSGVPMAGGGASSATTAMILHAITVLCCFNWLFGVAGIVFAVRAGHARDRGMPVKAETLTRYSWYCLGAAGVMIFVMLVLTFVVFTQAGSWLQEITGLVPY</sequence>
<evidence type="ECO:0000256" key="2">
    <source>
        <dbReference type="SAM" id="Phobius"/>
    </source>
</evidence>
<feature type="region of interest" description="Disordered" evidence="1">
    <location>
        <begin position="1"/>
        <end position="149"/>
    </location>
</feature>
<keyword evidence="4" id="KW-1185">Reference proteome</keyword>